<accession>A0A1G9AR67</accession>
<dbReference type="AlphaFoldDB" id="A0A1G9AR67"/>
<dbReference type="RefSeq" id="WP_091266852.1">
    <property type="nucleotide sequence ID" value="NZ_FNFK01000022.1"/>
</dbReference>
<evidence type="ECO:0000313" key="5">
    <source>
        <dbReference type="Proteomes" id="UP000199433"/>
    </source>
</evidence>
<dbReference type="STRING" id="426701.SAMN04488098_10226"/>
<comment type="similarity">
    <text evidence="1 2">Belongs to the small heat shock protein (HSP20) family.</text>
</comment>
<keyword evidence="5" id="KW-1185">Reference proteome</keyword>
<dbReference type="SUPFAM" id="SSF49764">
    <property type="entry name" value="HSP20-like chaperones"/>
    <property type="match status" value="1"/>
</dbReference>
<gene>
    <name evidence="4" type="ORF">SAMN04488098_10226</name>
</gene>
<dbReference type="Pfam" id="PF00011">
    <property type="entry name" value="HSP20"/>
    <property type="match status" value="1"/>
</dbReference>
<organism evidence="4 5">
    <name type="scientific">Alkalibacterium thalassium</name>
    <dbReference type="NCBI Taxonomy" id="426701"/>
    <lineage>
        <taxon>Bacteria</taxon>
        <taxon>Bacillati</taxon>
        <taxon>Bacillota</taxon>
        <taxon>Bacilli</taxon>
        <taxon>Lactobacillales</taxon>
        <taxon>Carnobacteriaceae</taxon>
        <taxon>Alkalibacterium</taxon>
    </lineage>
</organism>
<evidence type="ECO:0000313" key="4">
    <source>
        <dbReference type="EMBL" id="SDK29836.1"/>
    </source>
</evidence>
<evidence type="ECO:0000256" key="2">
    <source>
        <dbReference type="RuleBase" id="RU003616"/>
    </source>
</evidence>
<dbReference type="InterPro" id="IPR002068">
    <property type="entry name" value="A-crystallin/Hsp20_dom"/>
</dbReference>
<dbReference type="CDD" id="cd06471">
    <property type="entry name" value="ACD_LpsHSP_like"/>
    <property type="match status" value="1"/>
</dbReference>
<feature type="domain" description="SHSP" evidence="3">
    <location>
        <begin position="26"/>
        <end position="139"/>
    </location>
</feature>
<proteinExistence type="inferred from homology"/>
<dbReference type="Gene3D" id="2.60.40.790">
    <property type="match status" value="1"/>
</dbReference>
<sequence length="139" mass="16376">MSDLFPTRRDFMDFGRRFFDDALGQNFGDFGQFKTDIIEKDEAYVVEAELPGMSKENIELDYKDNVLSITAKKETESDERDDERQYIRRERSSRSFSRQFIIQDIDEDNISAQFDKGILTITLPKQNPTQSRSKRIEIE</sequence>
<protein>
    <submittedName>
        <fullName evidence="4">HSP20 family protein</fullName>
    </submittedName>
</protein>
<evidence type="ECO:0000256" key="1">
    <source>
        <dbReference type="PROSITE-ProRule" id="PRU00285"/>
    </source>
</evidence>
<name>A0A1G9AR67_9LACT</name>
<dbReference type="InterPro" id="IPR008978">
    <property type="entry name" value="HSP20-like_chaperone"/>
</dbReference>
<dbReference type="PANTHER" id="PTHR11527">
    <property type="entry name" value="HEAT-SHOCK PROTEIN 20 FAMILY MEMBER"/>
    <property type="match status" value="1"/>
</dbReference>
<reference evidence="5" key="1">
    <citation type="submission" date="2016-10" db="EMBL/GenBank/DDBJ databases">
        <authorList>
            <person name="Varghese N."/>
            <person name="Submissions S."/>
        </authorList>
    </citation>
    <scope>NUCLEOTIDE SEQUENCE [LARGE SCALE GENOMIC DNA]</scope>
    <source>
        <strain evidence="5">DSM 19181</strain>
    </source>
</reference>
<dbReference type="InterPro" id="IPR031107">
    <property type="entry name" value="Small_HSP"/>
</dbReference>
<dbReference type="Proteomes" id="UP000199433">
    <property type="component" value="Unassembled WGS sequence"/>
</dbReference>
<evidence type="ECO:0000259" key="3">
    <source>
        <dbReference type="PROSITE" id="PS01031"/>
    </source>
</evidence>
<dbReference type="OrthoDB" id="9811615at2"/>
<dbReference type="PROSITE" id="PS01031">
    <property type="entry name" value="SHSP"/>
    <property type="match status" value="1"/>
</dbReference>
<dbReference type="EMBL" id="FNFK01000022">
    <property type="protein sequence ID" value="SDK29836.1"/>
    <property type="molecule type" value="Genomic_DNA"/>
</dbReference>